<evidence type="ECO:0000256" key="3">
    <source>
        <dbReference type="ARBA" id="ARBA00023052"/>
    </source>
</evidence>
<dbReference type="EC" id="1.2.4.1" evidence="5"/>
<keyword evidence="3 5" id="KW-0786">Thiamine pyrophosphate</keyword>
<proteinExistence type="predicted"/>
<comment type="function">
    <text evidence="5">The pyruvate dehydrogenase complex catalyzes the overall conversion of pyruvate to acetyl-CoA and CO2.</text>
</comment>
<dbReference type="NCBIfam" id="NF006667">
    <property type="entry name" value="PRK09212.1"/>
    <property type="match status" value="1"/>
</dbReference>
<dbReference type="AlphaFoldDB" id="A0A0L6V525"/>
<evidence type="ECO:0000256" key="4">
    <source>
        <dbReference type="ARBA" id="ARBA00023317"/>
    </source>
</evidence>
<keyword evidence="2 5" id="KW-0560">Oxidoreductase</keyword>
<evidence type="ECO:0000256" key="5">
    <source>
        <dbReference type="RuleBase" id="RU364074"/>
    </source>
</evidence>
<dbReference type="Gene3D" id="3.40.50.920">
    <property type="match status" value="1"/>
</dbReference>
<dbReference type="Pfam" id="PF02779">
    <property type="entry name" value="Transket_pyr"/>
    <property type="match status" value="1"/>
</dbReference>
<evidence type="ECO:0000259" key="6">
    <source>
        <dbReference type="SMART" id="SM00861"/>
    </source>
</evidence>
<dbReference type="OrthoDB" id="10266385at2759"/>
<evidence type="ECO:0000256" key="2">
    <source>
        <dbReference type="ARBA" id="ARBA00023002"/>
    </source>
</evidence>
<dbReference type="CDD" id="cd07036">
    <property type="entry name" value="TPP_PYR_E1-PDHc-beta_like"/>
    <property type="match status" value="1"/>
</dbReference>
<name>A0A0L6V525_9BASI</name>
<dbReference type="SUPFAM" id="SSF52518">
    <property type="entry name" value="Thiamin diphosphate-binding fold (THDP-binding)"/>
    <property type="match status" value="1"/>
</dbReference>
<comment type="catalytic activity">
    <reaction evidence="5">
        <text>N(6)-[(R)-lipoyl]-L-lysyl-[protein] + pyruvate + H(+) = N(6)-[(R)-S(8)-acetyldihydrolipoyl]-L-lysyl-[protein] + CO2</text>
        <dbReference type="Rhea" id="RHEA:19189"/>
        <dbReference type="Rhea" id="RHEA-COMP:10474"/>
        <dbReference type="Rhea" id="RHEA-COMP:10478"/>
        <dbReference type="ChEBI" id="CHEBI:15361"/>
        <dbReference type="ChEBI" id="CHEBI:15378"/>
        <dbReference type="ChEBI" id="CHEBI:16526"/>
        <dbReference type="ChEBI" id="CHEBI:83099"/>
        <dbReference type="ChEBI" id="CHEBI:83111"/>
        <dbReference type="EC" id="1.2.4.1"/>
    </reaction>
</comment>
<dbReference type="PANTHER" id="PTHR11624">
    <property type="entry name" value="DEHYDROGENASE RELATED"/>
    <property type="match status" value="1"/>
</dbReference>
<comment type="cofactor">
    <cofactor evidence="1 5">
        <name>thiamine diphosphate</name>
        <dbReference type="ChEBI" id="CHEBI:58937"/>
    </cofactor>
</comment>
<dbReference type="SMART" id="SM00861">
    <property type="entry name" value="Transket_pyr"/>
    <property type="match status" value="1"/>
</dbReference>
<dbReference type="InterPro" id="IPR033248">
    <property type="entry name" value="Transketolase_C"/>
</dbReference>
<dbReference type="GO" id="GO:0004739">
    <property type="term" value="F:pyruvate dehydrogenase (acetyl-transferring) activity"/>
    <property type="evidence" value="ECO:0007669"/>
    <property type="project" value="UniProtKB-UniRule"/>
</dbReference>
<evidence type="ECO:0000313" key="7">
    <source>
        <dbReference type="EMBL" id="KNZ55642.1"/>
    </source>
</evidence>
<dbReference type="STRING" id="27349.A0A0L6V525"/>
<sequence>MVSPSVLRPVAKTFTAARALKANSVRPTQPRPTLAQLSQAAINSTPQARVIRSVSQLRSASSAGGEIQMTVRDALNTAMEEEMNLDEKVFIMGEEVAQYNGAYKVSISTHFPILGTAIEIMYPHSNLPLVQVTKGLLDKFGEKRVIDTPITEAGFAGIAVGAALAGLRPICEFMTFNFAMQAIDQIVNSGGKTFYMSGGSTPCPVVFRGPNGAAAGVAAQHSQDYCSWYGQVPGLKVVSPWSSEDCKGLLKAAVRDPNPVIVLENEIMYGQAFPMSVEAQSKNFTLPIGKAKIERVGKDVTVVAHSRMVGLSIEAAEALEKAEGVSCEVVNLRSIRPLDVETIIESIKKTGRLVVVEGGFPMFGVGSEVVAQICESEAFDYLDAAPERVTGADIPTPYALNLENLAFPDVPVIEKVIRRSLYKI</sequence>
<dbReference type="Gene3D" id="3.40.50.970">
    <property type="match status" value="1"/>
</dbReference>
<dbReference type="Pfam" id="PF02780">
    <property type="entry name" value="Transketolase_C"/>
    <property type="match status" value="1"/>
</dbReference>
<keyword evidence="4 5" id="KW-0670">Pyruvate</keyword>
<comment type="caution">
    <text evidence="7">The sequence shown here is derived from an EMBL/GenBank/DDBJ whole genome shotgun (WGS) entry which is preliminary data.</text>
</comment>
<keyword evidence="8" id="KW-1185">Reference proteome</keyword>
<organism evidence="7 8">
    <name type="scientific">Puccinia sorghi</name>
    <dbReference type="NCBI Taxonomy" id="27349"/>
    <lineage>
        <taxon>Eukaryota</taxon>
        <taxon>Fungi</taxon>
        <taxon>Dikarya</taxon>
        <taxon>Basidiomycota</taxon>
        <taxon>Pucciniomycotina</taxon>
        <taxon>Pucciniomycetes</taxon>
        <taxon>Pucciniales</taxon>
        <taxon>Pucciniaceae</taxon>
        <taxon>Puccinia</taxon>
    </lineage>
</organism>
<dbReference type="GO" id="GO:0006086">
    <property type="term" value="P:pyruvate decarboxylation to acetyl-CoA"/>
    <property type="evidence" value="ECO:0007669"/>
    <property type="project" value="InterPro"/>
</dbReference>
<dbReference type="PANTHER" id="PTHR11624:SF96">
    <property type="entry name" value="PYRUVATE DEHYDROGENASE E1 COMPONENT SUBUNIT BETA, MITOCHONDRIAL"/>
    <property type="match status" value="1"/>
</dbReference>
<dbReference type="SUPFAM" id="SSF52922">
    <property type="entry name" value="TK C-terminal domain-like"/>
    <property type="match status" value="1"/>
</dbReference>
<dbReference type="InterPro" id="IPR009014">
    <property type="entry name" value="Transketo_C/PFOR_II"/>
</dbReference>
<accession>A0A0L6V525</accession>
<evidence type="ECO:0000313" key="8">
    <source>
        <dbReference type="Proteomes" id="UP000037035"/>
    </source>
</evidence>
<dbReference type="NCBIfam" id="NF008854">
    <property type="entry name" value="PRK11892.1"/>
    <property type="match status" value="1"/>
</dbReference>
<protein>
    <recommendedName>
        <fullName evidence="5">Pyruvate dehydrogenase E1 component subunit beta</fullName>
        <ecNumber evidence="5">1.2.4.1</ecNumber>
    </recommendedName>
</protein>
<gene>
    <name evidence="7" type="ORF">VP01_2624g1</name>
</gene>
<dbReference type="InterPro" id="IPR029061">
    <property type="entry name" value="THDP-binding"/>
</dbReference>
<dbReference type="Proteomes" id="UP000037035">
    <property type="component" value="Unassembled WGS sequence"/>
</dbReference>
<dbReference type="InterPro" id="IPR027110">
    <property type="entry name" value="PDHB_mito-type"/>
</dbReference>
<reference evidence="7 8" key="1">
    <citation type="submission" date="2015-08" db="EMBL/GenBank/DDBJ databases">
        <title>Next Generation Sequencing and Analysis of the Genome of Puccinia sorghi L Schw, the Causal Agent of Maize Common Rust.</title>
        <authorList>
            <person name="Rochi L."/>
            <person name="Burguener G."/>
            <person name="Darino M."/>
            <person name="Turjanski A."/>
            <person name="Kreff E."/>
            <person name="Dieguez M.J."/>
            <person name="Sacco F."/>
        </authorList>
    </citation>
    <scope>NUCLEOTIDE SEQUENCE [LARGE SCALE GENOMIC DNA]</scope>
    <source>
        <strain evidence="7 8">RO10H11247</strain>
    </source>
</reference>
<evidence type="ECO:0000256" key="1">
    <source>
        <dbReference type="ARBA" id="ARBA00001964"/>
    </source>
</evidence>
<dbReference type="FunFam" id="3.40.50.920:FF:000001">
    <property type="entry name" value="Pyruvate dehydrogenase E1 beta subunit"/>
    <property type="match status" value="1"/>
</dbReference>
<feature type="domain" description="Transketolase-like pyrimidine-binding" evidence="6">
    <location>
        <begin position="69"/>
        <end position="271"/>
    </location>
</feature>
<dbReference type="VEuPathDB" id="FungiDB:VP01_2624g1"/>
<dbReference type="InterPro" id="IPR005475">
    <property type="entry name" value="Transketolase-like_Pyr-bd"/>
</dbReference>
<dbReference type="EMBL" id="LAVV01007529">
    <property type="protein sequence ID" value="KNZ55642.1"/>
    <property type="molecule type" value="Genomic_DNA"/>
</dbReference>